<keyword evidence="5" id="KW-1185">Reference proteome</keyword>
<dbReference type="GO" id="GO:0005524">
    <property type="term" value="F:ATP binding"/>
    <property type="evidence" value="ECO:0007669"/>
    <property type="project" value="UniProtKB-UniRule"/>
</dbReference>
<reference evidence="4 5" key="1">
    <citation type="submission" date="2018-03" db="EMBL/GenBank/DDBJ databases">
        <title>Genomic Encyclopedia of Archaeal and Bacterial Type Strains, Phase II (KMG-II): from individual species to whole genera.</title>
        <authorList>
            <person name="Goeker M."/>
        </authorList>
    </citation>
    <scope>NUCLEOTIDE SEQUENCE [LARGE SCALE GENOMIC DNA]</scope>
    <source>
        <strain evidence="4 5">DSM 44720</strain>
    </source>
</reference>
<name>A0A2T0SU63_9PSEU</name>
<dbReference type="SUPFAM" id="SSF56059">
    <property type="entry name" value="Glutathione synthetase ATP-binding domain-like"/>
    <property type="match status" value="1"/>
</dbReference>
<keyword evidence="1" id="KW-0067">ATP-binding</keyword>
<keyword evidence="1" id="KW-0547">Nucleotide-binding</keyword>
<evidence type="ECO:0000256" key="1">
    <source>
        <dbReference type="PROSITE-ProRule" id="PRU00409"/>
    </source>
</evidence>
<dbReference type="Proteomes" id="UP000239494">
    <property type="component" value="Unassembled WGS sequence"/>
</dbReference>
<sequence>MAGSSQSLPPARLLLVFPDPALVRKAVRAGLDVRVVLDGRQRAEDIPLPADRVVGVDGRGDRGTAVVVRELIGEHRVTHVLDGAGFPLRDPLSAAGSDDDLFGRELVPAWQSAVGEYTAATVDEVRKVVGDLGWHAVIRADREQVVVRSGEDVDEWARAREPHSGPFAVEKLDSDPEVVVSTLTVDGMHRVIAITERVEEAGARSYVYPASLPELRMVRVRAAVTSMLDLVGHEFGPAQTRVALTGPEPRVLRSRPCFSVDGISELIEVATGFDVATELFRALAGALLQPPRPRWFAGTRSSWPPGSPGGDREPSVFAEGVSPEVVRERLDEAGAPSD</sequence>
<dbReference type="PROSITE" id="PS50975">
    <property type="entry name" value="ATP_GRASP"/>
    <property type="match status" value="1"/>
</dbReference>
<dbReference type="GO" id="GO:0046872">
    <property type="term" value="F:metal ion binding"/>
    <property type="evidence" value="ECO:0007669"/>
    <property type="project" value="InterPro"/>
</dbReference>
<dbReference type="EMBL" id="PVTF01000011">
    <property type="protein sequence ID" value="PRY36957.1"/>
    <property type="molecule type" value="Genomic_DNA"/>
</dbReference>
<accession>A0A2T0SU63</accession>
<evidence type="ECO:0000313" key="4">
    <source>
        <dbReference type="EMBL" id="PRY36957.1"/>
    </source>
</evidence>
<organism evidence="4 5">
    <name type="scientific">Umezawaea tangerina</name>
    <dbReference type="NCBI Taxonomy" id="84725"/>
    <lineage>
        <taxon>Bacteria</taxon>
        <taxon>Bacillati</taxon>
        <taxon>Actinomycetota</taxon>
        <taxon>Actinomycetes</taxon>
        <taxon>Pseudonocardiales</taxon>
        <taxon>Pseudonocardiaceae</taxon>
        <taxon>Umezawaea</taxon>
    </lineage>
</organism>
<protein>
    <recommendedName>
        <fullName evidence="3">ATP-grasp domain-containing protein</fullName>
    </recommendedName>
</protein>
<dbReference type="AlphaFoldDB" id="A0A2T0SU63"/>
<dbReference type="OrthoDB" id="6964321at2"/>
<evidence type="ECO:0000313" key="5">
    <source>
        <dbReference type="Proteomes" id="UP000239494"/>
    </source>
</evidence>
<feature type="region of interest" description="Disordered" evidence="2">
    <location>
        <begin position="298"/>
        <end position="338"/>
    </location>
</feature>
<feature type="domain" description="ATP-grasp" evidence="3">
    <location>
        <begin position="99"/>
        <end position="284"/>
    </location>
</feature>
<evidence type="ECO:0000259" key="3">
    <source>
        <dbReference type="PROSITE" id="PS50975"/>
    </source>
</evidence>
<gene>
    <name evidence="4" type="ORF">CLV43_111329</name>
</gene>
<dbReference type="InterPro" id="IPR011761">
    <property type="entry name" value="ATP-grasp"/>
</dbReference>
<comment type="caution">
    <text evidence="4">The sequence shown here is derived from an EMBL/GenBank/DDBJ whole genome shotgun (WGS) entry which is preliminary data.</text>
</comment>
<dbReference type="RefSeq" id="WP_106192446.1">
    <property type="nucleotide sequence ID" value="NZ_PVTF01000011.1"/>
</dbReference>
<evidence type="ECO:0000256" key="2">
    <source>
        <dbReference type="SAM" id="MobiDB-lite"/>
    </source>
</evidence>
<dbReference type="Gene3D" id="3.30.470.20">
    <property type="entry name" value="ATP-grasp fold, B domain"/>
    <property type="match status" value="1"/>
</dbReference>
<proteinExistence type="predicted"/>